<sequence length="233" mass="25716">MGDKNPSQQWGPGRPHPCSSDVSDRFGPSVFDIDTSDGYSTEDMASDSDFTVVSSRRLKRKIRRTSPTGRQPPKKASGMRSYTISYVPTTTTDILKSLNRQSLTEYFELVAPGQVEEIRINAQKNILSVEVNTKTILDTLKELRRRFNFNFQPPPPRHRFSVEASGGGRNHRNFNVGGSVRGEYDVYRGRDGTRVVASGGVSHGATRIDGKTYKGRPQGAVGIGVEIPIGKGR</sequence>
<keyword evidence="2" id="KW-1185">Reference proteome</keyword>
<reference evidence="1" key="1">
    <citation type="submission" date="2020-05" db="EMBL/GenBank/DDBJ databases">
        <title>Large-scale comparative analyses of tick genomes elucidate their genetic diversity and vector capacities.</title>
        <authorList>
            <person name="Jia N."/>
            <person name="Wang J."/>
            <person name="Shi W."/>
            <person name="Du L."/>
            <person name="Sun Y."/>
            <person name="Zhan W."/>
            <person name="Jiang J."/>
            <person name="Wang Q."/>
            <person name="Zhang B."/>
            <person name="Ji P."/>
            <person name="Sakyi L.B."/>
            <person name="Cui X."/>
            <person name="Yuan T."/>
            <person name="Jiang B."/>
            <person name="Yang W."/>
            <person name="Lam T.T.-Y."/>
            <person name="Chang Q."/>
            <person name="Ding S."/>
            <person name="Wang X."/>
            <person name="Zhu J."/>
            <person name="Ruan X."/>
            <person name="Zhao L."/>
            <person name="Wei J."/>
            <person name="Que T."/>
            <person name="Du C."/>
            <person name="Cheng J."/>
            <person name="Dai P."/>
            <person name="Han X."/>
            <person name="Huang E."/>
            <person name="Gao Y."/>
            <person name="Liu J."/>
            <person name="Shao H."/>
            <person name="Ye R."/>
            <person name="Li L."/>
            <person name="Wei W."/>
            <person name="Wang X."/>
            <person name="Wang C."/>
            <person name="Yang T."/>
            <person name="Huo Q."/>
            <person name="Li W."/>
            <person name="Guo W."/>
            <person name="Chen H."/>
            <person name="Zhou L."/>
            <person name="Ni X."/>
            <person name="Tian J."/>
            <person name="Zhou Y."/>
            <person name="Sheng Y."/>
            <person name="Liu T."/>
            <person name="Pan Y."/>
            <person name="Xia L."/>
            <person name="Li J."/>
            <person name="Zhao F."/>
            <person name="Cao W."/>
        </authorList>
    </citation>
    <scope>NUCLEOTIDE SEQUENCE</scope>
    <source>
        <strain evidence="1">Dsil-2018</strain>
    </source>
</reference>
<name>A0ACB8C132_DERSI</name>
<organism evidence="1 2">
    <name type="scientific">Dermacentor silvarum</name>
    <name type="common">Tick</name>
    <dbReference type="NCBI Taxonomy" id="543639"/>
    <lineage>
        <taxon>Eukaryota</taxon>
        <taxon>Metazoa</taxon>
        <taxon>Ecdysozoa</taxon>
        <taxon>Arthropoda</taxon>
        <taxon>Chelicerata</taxon>
        <taxon>Arachnida</taxon>
        <taxon>Acari</taxon>
        <taxon>Parasitiformes</taxon>
        <taxon>Ixodida</taxon>
        <taxon>Ixodoidea</taxon>
        <taxon>Ixodidae</taxon>
        <taxon>Rhipicephalinae</taxon>
        <taxon>Dermacentor</taxon>
    </lineage>
</organism>
<protein>
    <submittedName>
        <fullName evidence="1">Uncharacterized protein</fullName>
    </submittedName>
</protein>
<dbReference type="Proteomes" id="UP000821865">
    <property type="component" value="Chromosome 9"/>
</dbReference>
<comment type="caution">
    <text evidence="1">The sequence shown here is derived from an EMBL/GenBank/DDBJ whole genome shotgun (WGS) entry which is preliminary data.</text>
</comment>
<proteinExistence type="predicted"/>
<gene>
    <name evidence="1" type="ORF">HPB49_003222</name>
</gene>
<evidence type="ECO:0000313" key="1">
    <source>
        <dbReference type="EMBL" id="KAH7932803.1"/>
    </source>
</evidence>
<evidence type="ECO:0000313" key="2">
    <source>
        <dbReference type="Proteomes" id="UP000821865"/>
    </source>
</evidence>
<accession>A0ACB8C132</accession>
<dbReference type="EMBL" id="CM023478">
    <property type="protein sequence ID" value="KAH7932803.1"/>
    <property type="molecule type" value="Genomic_DNA"/>
</dbReference>